<dbReference type="InterPro" id="IPR036388">
    <property type="entry name" value="WH-like_DNA-bd_sf"/>
</dbReference>
<dbReference type="GO" id="GO:0003677">
    <property type="term" value="F:DNA binding"/>
    <property type="evidence" value="ECO:0007669"/>
    <property type="project" value="UniProtKB-KW"/>
</dbReference>
<keyword evidence="3" id="KW-0804">Transcription</keyword>
<keyword evidence="1" id="KW-0805">Transcription regulation</keyword>
<proteinExistence type="predicted"/>
<dbReference type="CDD" id="cd07377">
    <property type="entry name" value="WHTH_GntR"/>
    <property type="match status" value="1"/>
</dbReference>
<evidence type="ECO:0000259" key="4">
    <source>
        <dbReference type="PROSITE" id="PS50949"/>
    </source>
</evidence>
<name>A0A1G9VXF3_9BACL</name>
<dbReference type="PANTHER" id="PTHR44846">
    <property type="entry name" value="MANNOSYL-D-GLYCERATE TRANSPORT/METABOLISM SYSTEM REPRESSOR MNGR-RELATED"/>
    <property type="match status" value="1"/>
</dbReference>
<dbReference type="PROSITE" id="PS50949">
    <property type="entry name" value="HTH_GNTR"/>
    <property type="match status" value="1"/>
</dbReference>
<evidence type="ECO:0000256" key="2">
    <source>
        <dbReference type="ARBA" id="ARBA00023125"/>
    </source>
</evidence>
<dbReference type="Gene3D" id="1.10.10.10">
    <property type="entry name" value="Winged helix-like DNA-binding domain superfamily/Winged helix DNA-binding domain"/>
    <property type="match status" value="1"/>
</dbReference>
<evidence type="ECO:0000313" key="6">
    <source>
        <dbReference type="Proteomes" id="UP000182783"/>
    </source>
</evidence>
<protein>
    <submittedName>
        <fullName evidence="5">Transcriptional regulator, GntR family</fullName>
    </submittedName>
</protein>
<dbReference type="GO" id="GO:0003700">
    <property type="term" value="F:DNA-binding transcription factor activity"/>
    <property type="evidence" value="ECO:0007669"/>
    <property type="project" value="InterPro"/>
</dbReference>
<dbReference type="SUPFAM" id="SSF64288">
    <property type="entry name" value="Chorismate lyase-like"/>
    <property type="match status" value="1"/>
</dbReference>
<organism evidence="5 6">
    <name type="scientific">Paenibacillus jilunlii</name>
    <dbReference type="NCBI Taxonomy" id="682956"/>
    <lineage>
        <taxon>Bacteria</taxon>
        <taxon>Bacillati</taxon>
        <taxon>Bacillota</taxon>
        <taxon>Bacilli</taxon>
        <taxon>Bacillales</taxon>
        <taxon>Paenibacillaceae</taxon>
        <taxon>Paenibacillus</taxon>
    </lineage>
</organism>
<dbReference type="SMART" id="SM00866">
    <property type="entry name" value="UTRA"/>
    <property type="match status" value="1"/>
</dbReference>
<dbReference type="PANTHER" id="PTHR44846:SF1">
    <property type="entry name" value="MANNOSYL-D-GLYCERATE TRANSPORT_METABOLISM SYSTEM REPRESSOR MNGR-RELATED"/>
    <property type="match status" value="1"/>
</dbReference>
<dbReference type="Pfam" id="PF07702">
    <property type="entry name" value="UTRA"/>
    <property type="match status" value="1"/>
</dbReference>
<evidence type="ECO:0000256" key="1">
    <source>
        <dbReference type="ARBA" id="ARBA00023015"/>
    </source>
</evidence>
<dbReference type="SMART" id="SM00345">
    <property type="entry name" value="HTH_GNTR"/>
    <property type="match status" value="1"/>
</dbReference>
<dbReference type="EMBL" id="FNGM01000018">
    <property type="protein sequence ID" value="SDM76783.1"/>
    <property type="molecule type" value="Genomic_DNA"/>
</dbReference>
<dbReference type="Gene3D" id="3.40.1410.10">
    <property type="entry name" value="Chorismate lyase-like"/>
    <property type="match status" value="1"/>
</dbReference>
<sequence length="248" mass="28071">MLKGSERPVSLKRKQGPLYQQIQKILKDRILHGIYPLGSIIPSEPLLEKEFGVSKMTVRGAVQALAQEGYVQKRSGIGTIVTRNTSYQKLSKGKRFTELLVEEGHRLEKRLLSSEFIVNEAGTEEYNRYGPYCQRIERLYILNGQPYIHLMHFLTAAALPEGGANEMDTDIQSLYDSLEENNIVLENFKDRFFVEPAAAEACLLLELPPGTPVLKRLRNSYDGEGQLIEHSIGSYNTALHHYLVSYDA</sequence>
<dbReference type="GO" id="GO:0045892">
    <property type="term" value="P:negative regulation of DNA-templated transcription"/>
    <property type="evidence" value="ECO:0007669"/>
    <property type="project" value="TreeGrafter"/>
</dbReference>
<reference evidence="5 6" key="1">
    <citation type="submission" date="2016-10" db="EMBL/GenBank/DDBJ databases">
        <authorList>
            <person name="de Groot N.N."/>
        </authorList>
    </citation>
    <scope>NUCLEOTIDE SEQUENCE [LARGE SCALE GENOMIC DNA]</scope>
    <source>
        <strain evidence="5 6">CGMCC 1.10239</strain>
    </source>
</reference>
<dbReference type="InterPro" id="IPR028978">
    <property type="entry name" value="Chorismate_lyase_/UTRA_dom_sf"/>
</dbReference>
<feature type="domain" description="HTH gntR-type" evidence="4">
    <location>
        <begin position="16"/>
        <end position="84"/>
    </location>
</feature>
<dbReference type="AlphaFoldDB" id="A0A1G9VXF3"/>
<evidence type="ECO:0000313" key="5">
    <source>
        <dbReference type="EMBL" id="SDM76783.1"/>
    </source>
</evidence>
<evidence type="ECO:0000256" key="3">
    <source>
        <dbReference type="ARBA" id="ARBA00023163"/>
    </source>
</evidence>
<dbReference type="Pfam" id="PF00392">
    <property type="entry name" value="GntR"/>
    <property type="match status" value="1"/>
</dbReference>
<gene>
    <name evidence="5" type="ORF">SAMN05216191_11825</name>
</gene>
<keyword evidence="2" id="KW-0238">DNA-binding</keyword>
<dbReference type="RefSeq" id="WP_208810724.1">
    <property type="nucleotide sequence ID" value="NZ_CP048429.1"/>
</dbReference>
<dbReference type="SUPFAM" id="SSF46785">
    <property type="entry name" value="Winged helix' DNA-binding domain"/>
    <property type="match status" value="1"/>
</dbReference>
<accession>A0A1G9VXF3</accession>
<dbReference type="InterPro" id="IPR011663">
    <property type="entry name" value="UTRA"/>
</dbReference>
<dbReference type="InterPro" id="IPR000524">
    <property type="entry name" value="Tscrpt_reg_HTH_GntR"/>
</dbReference>
<dbReference type="InterPro" id="IPR050679">
    <property type="entry name" value="Bact_HTH_transcr_reg"/>
</dbReference>
<dbReference type="PRINTS" id="PR00035">
    <property type="entry name" value="HTHGNTR"/>
</dbReference>
<dbReference type="Proteomes" id="UP000182783">
    <property type="component" value="Unassembled WGS sequence"/>
</dbReference>
<dbReference type="InterPro" id="IPR036390">
    <property type="entry name" value="WH_DNA-bd_sf"/>
</dbReference>